<proteinExistence type="predicted"/>
<dbReference type="Proteomes" id="UP000800235">
    <property type="component" value="Unassembled WGS sequence"/>
</dbReference>
<name>A0A9P4P3P9_9PEZI</name>
<sequence>MISYMRAIGLRRRLRFLLAFTCFSPFSLLFSMVFRCILCVIRSIPRLFASKIHAFCSSVPCSHWHLHSLPFFPSALLVDDTVGRCVVPDSVIFDSLYISRALRGVGTWYGTVGGNCI</sequence>
<gene>
    <name evidence="1" type="ORF">EJ08DRAFT_156595</name>
</gene>
<organism evidence="1 2">
    <name type="scientific">Tothia fuscella</name>
    <dbReference type="NCBI Taxonomy" id="1048955"/>
    <lineage>
        <taxon>Eukaryota</taxon>
        <taxon>Fungi</taxon>
        <taxon>Dikarya</taxon>
        <taxon>Ascomycota</taxon>
        <taxon>Pezizomycotina</taxon>
        <taxon>Dothideomycetes</taxon>
        <taxon>Pleosporomycetidae</taxon>
        <taxon>Venturiales</taxon>
        <taxon>Cylindrosympodiaceae</taxon>
        <taxon>Tothia</taxon>
    </lineage>
</organism>
<keyword evidence="2" id="KW-1185">Reference proteome</keyword>
<evidence type="ECO:0000313" key="1">
    <source>
        <dbReference type="EMBL" id="KAF2436677.1"/>
    </source>
</evidence>
<dbReference type="AlphaFoldDB" id="A0A9P4P3P9"/>
<reference evidence="1" key="1">
    <citation type="journal article" date="2020" name="Stud. Mycol.">
        <title>101 Dothideomycetes genomes: a test case for predicting lifestyles and emergence of pathogens.</title>
        <authorList>
            <person name="Haridas S."/>
            <person name="Albert R."/>
            <person name="Binder M."/>
            <person name="Bloem J."/>
            <person name="Labutti K."/>
            <person name="Salamov A."/>
            <person name="Andreopoulos B."/>
            <person name="Baker S."/>
            <person name="Barry K."/>
            <person name="Bills G."/>
            <person name="Bluhm B."/>
            <person name="Cannon C."/>
            <person name="Castanera R."/>
            <person name="Culley D."/>
            <person name="Daum C."/>
            <person name="Ezra D."/>
            <person name="Gonzalez J."/>
            <person name="Henrissat B."/>
            <person name="Kuo A."/>
            <person name="Liang C."/>
            <person name="Lipzen A."/>
            <person name="Lutzoni F."/>
            <person name="Magnuson J."/>
            <person name="Mondo S."/>
            <person name="Nolan M."/>
            <person name="Ohm R."/>
            <person name="Pangilinan J."/>
            <person name="Park H.-J."/>
            <person name="Ramirez L."/>
            <person name="Alfaro M."/>
            <person name="Sun H."/>
            <person name="Tritt A."/>
            <person name="Yoshinaga Y."/>
            <person name="Zwiers L.-H."/>
            <person name="Turgeon B."/>
            <person name="Goodwin S."/>
            <person name="Spatafora J."/>
            <person name="Crous P."/>
            <person name="Grigoriev I."/>
        </authorList>
    </citation>
    <scope>NUCLEOTIDE SEQUENCE</scope>
    <source>
        <strain evidence="1">CBS 130266</strain>
    </source>
</reference>
<accession>A0A9P4P3P9</accession>
<comment type="caution">
    <text evidence="1">The sequence shown here is derived from an EMBL/GenBank/DDBJ whole genome shotgun (WGS) entry which is preliminary data.</text>
</comment>
<dbReference type="EMBL" id="MU007010">
    <property type="protein sequence ID" value="KAF2436677.1"/>
    <property type="molecule type" value="Genomic_DNA"/>
</dbReference>
<protein>
    <submittedName>
        <fullName evidence="1">Uncharacterized protein</fullName>
    </submittedName>
</protein>
<evidence type="ECO:0000313" key="2">
    <source>
        <dbReference type="Proteomes" id="UP000800235"/>
    </source>
</evidence>